<feature type="region of interest" description="Disordered" evidence="9">
    <location>
        <begin position="486"/>
        <end position="508"/>
    </location>
</feature>
<evidence type="ECO:0000256" key="7">
    <source>
        <dbReference type="ARBA" id="ARBA00023136"/>
    </source>
</evidence>
<feature type="transmembrane region" description="Helical" evidence="10">
    <location>
        <begin position="265"/>
        <end position="283"/>
    </location>
</feature>
<sequence length="508" mass="54149">MAKPKEERMIKQPTMFLALLPIFTMVILLCLGYVLFELPPEPLIIASAIVAGLIAIKLGYSYNDILESISQKIAKTMPAILILIVVGFMIGAWMVGGTIPMMIYYGLRIIDPQFLLITAFLVTSVVSVCTGTSWGSAGTIGVAFMGVGAGMDANLAAVAGAVVAGAYFGDKLSPLSDTTNIAALSTGVNLYEHIGHLLYTTLPSFFVAGIVYVVTGLNTHVSSVGVPEKVTEIMNTMTTIYDWNLLLILPVLIVLYGSITKKPTIPVMLLSSIVAMANGMIFHGFTLHDVVTSVVSGFDIAMVHVSGFDPNTVIADIPRLINRGGMSSMMGTLLICFSAITFAGTISLTKSLELIVDKLLKHVRSTGSLILATIATGLTMIGVTSNGQVSILMPGEMLREAYIRRGLHPKNLGRTVEDSAAITEPILPWTAAGAYMAGTLGVATLSYLPWAVLCWTGIIFATIWGFTGFGIAKLTPEQQEEMLKEYDNPHKGSQNKPHADDAGAASVH</sequence>
<dbReference type="STRING" id="1401.BK123_12960"/>
<feature type="transmembrane region" description="Helical" evidence="10">
    <location>
        <begin position="369"/>
        <end position="389"/>
    </location>
</feature>
<comment type="subcellular location">
    <subcellularLocation>
        <location evidence="1">Cell membrane</location>
        <topology evidence="1">Multi-pass membrane protein</topology>
    </subcellularLocation>
</comment>
<evidence type="ECO:0000256" key="4">
    <source>
        <dbReference type="ARBA" id="ARBA00022475"/>
    </source>
</evidence>
<feature type="transmembrane region" description="Helical" evidence="10">
    <location>
        <begin position="240"/>
        <end position="259"/>
    </location>
</feature>
<accession>A0A1R1B1T9</accession>
<evidence type="ECO:0000256" key="9">
    <source>
        <dbReference type="SAM" id="MobiDB-lite"/>
    </source>
</evidence>
<evidence type="ECO:0000313" key="12">
    <source>
        <dbReference type="EMBL" id="OME92786.1"/>
    </source>
</evidence>
<dbReference type="OrthoDB" id="9762978at2"/>
<feature type="transmembrane region" description="Helical" evidence="10">
    <location>
        <begin position="16"/>
        <end position="36"/>
    </location>
</feature>
<feature type="transmembrane region" description="Helical" evidence="10">
    <location>
        <begin position="113"/>
        <end position="135"/>
    </location>
</feature>
<evidence type="ECO:0000313" key="13">
    <source>
        <dbReference type="Proteomes" id="UP000187074"/>
    </source>
</evidence>
<gene>
    <name evidence="12" type="ORF">BK123_12960</name>
</gene>
<dbReference type="Proteomes" id="UP000187074">
    <property type="component" value="Unassembled WGS sequence"/>
</dbReference>
<keyword evidence="5 10" id="KW-0812">Transmembrane</keyword>
<feature type="transmembrane region" description="Helical" evidence="10">
    <location>
        <begin position="197"/>
        <end position="219"/>
    </location>
</feature>
<proteinExistence type="inferred from homology"/>
<dbReference type="InterPro" id="IPR004770">
    <property type="entry name" value="Na/H_antiport_NhaC"/>
</dbReference>
<comment type="similarity">
    <text evidence="8">Belongs to the NhaC Na(+)/H(+) (TC 2.A.35) antiporter family.</text>
</comment>
<name>A0A1R1B1T9_PAELA</name>
<dbReference type="InterPro" id="IPR018461">
    <property type="entry name" value="Na/H_Antiport_NhaC-like_C"/>
</dbReference>
<feature type="transmembrane region" description="Helical" evidence="10">
    <location>
        <begin position="80"/>
        <end position="107"/>
    </location>
</feature>
<organism evidence="12 13">
    <name type="scientific">Paenibacillus lautus</name>
    <name type="common">Bacillus lautus</name>
    <dbReference type="NCBI Taxonomy" id="1401"/>
    <lineage>
        <taxon>Bacteria</taxon>
        <taxon>Bacillati</taxon>
        <taxon>Bacillota</taxon>
        <taxon>Bacilli</taxon>
        <taxon>Bacillales</taxon>
        <taxon>Paenibacillaceae</taxon>
        <taxon>Paenibacillus</taxon>
    </lineage>
</organism>
<dbReference type="NCBIfam" id="TIGR00931">
    <property type="entry name" value="antiport_nhaC"/>
    <property type="match status" value="1"/>
</dbReference>
<evidence type="ECO:0000256" key="5">
    <source>
        <dbReference type="ARBA" id="ARBA00022692"/>
    </source>
</evidence>
<dbReference type="GO" id="GO:0015297">
    <property type="term" value="F:antiporter activity"/>
    <property type="evidence" value="ECO:0007669"/>
    <property type="project" value="UniProtKB-KW"/>
</dbReference>
<reference evidence="12 13" key="1">
    <citation type="submission" date="2016-11" db="EMBL/GenBank/DDBJ databases">
        <title>Paenibacillus species isolates.</title>
        <authorList>
            <person name="Beno S.M."/>
        </authorList>
    </citation>
    <scope>NUCLEOTIDE SEQUENCE [LARGE SCALE GENOMIC DNA]</scope>
    <source>
        <strain evidence="12 13">FSL F4-0100</strain>
    </source>
</reference>
<feature type="transmembrane region" description="Helical" evidence="10">
    <location>
        <begin position="447"/>
        <end position="472"/>
    </location>
</feature>
<feature type="domain" description="Na+/H+ antiporter NhaC-like C-terminal" evidence="11">
    <location>
        <begin position="165"/>
        <end position="469"/>
    </location>
</feature>
<dbReference type="PANTHER" id="PTHR33451">
    <property type="entry name" value="MALATE-2H(+)/NA(+)-LACTATE ANTIPORTER"/>
    <property type="match status" value="1"/>
</dbReference>
<comment type="caution">
    <text evidence="12">The sequence shown here is derived from an EMBL/GenBank/DDBJ whole genome shotgun (WGS) entry which is preliminary data.</text>
</comment>
<dbReference type="EMBL" id="MRTF01000004">
    <property type="protein sequence ID" value="OME92786.1"/>
    <property type="molecule type" value="Genomic_DNA"/>
</dbReference>
<keyword evidence="7 10" id="KW-0472">Membrane</keyword>
<dbReference type="AlphaFoldDB" id="A0A1R1B1T9"/>
<feature type="transmembrane region" description="Helical" evidence="10">
    <location>
        <begin position="42"/>
        <end position="60"/>
    </location>
</feature>
<dbReference type="Pfam" id="PF03553">
    <property type="entry name" value="Na_H_antiporter"/>
    <property type="match status" value="1"/>
</dbReference>
<keyword evidence="3" id="KW-0050">Antiport</keyword>
<dbReference type="InterPro" id="IPR052180">
    <property type="entry name" value="NhaC_Na-H+_Antiporter"/>
</dbReference>
<evidence type="ECO:0000259" key="11">
    <source>
        <dbReference type="Pfam" id="PF03553"/>
    </source>
</evidence>
<evidence type="ECO:0000256" key="10">
    <source>
        <dbReference type="SAM" id="Phobius"/>
    </source>
</evidence>
<evidence type="ECO:0000256" key="6">
    <source>
        <dbReference type="ARBA" id="ARBA00022989"/>
    </source>
</evidence>
<dbReference type="PANTHER" id="PTHR33451:SF3">
    <property type="entry name" value="MALATE-2H(+)_NA(+)-LACTATE ANTIPORTER"/>
    <property type="match status" value="1"/>
</dbReference>
<dbReference type="GO" id="GO:0005886">
    <property type="term" value="C:plasma membrane"/>
    <property type="evidence" value="ECO:0007669"/>
    <property type="project" value="UniProtKB-SubCell"/>
</dbReference>
<protein>
    <submittedName>
        <fullName evidence="12">Na+/H+ antiporter NhaC</fullName>
    </submittedName>
</protein>
<evidence type="ECO:0000256" key="2">
    <source>
        <dbReference type="ARBA" id="ARBA00022448"/>
    </source>
</evidence>
<evidence type="ECO:0000256" key="1">
    <source>
        <dbReference type="ARBA" id="ARBA00004651"/>
    </source>
</evidence>
<evidence type="ECO:0000256" key="8">
    <source>
        <dbReference type="ARBA" id="ARBA00038435"/>
    </source>
</evidence>
<feature type="transmembrane region" description="Helical" evidence="10">
    <location>
        <begin position="328"/>
        <end position="348"/>
    </location>
</feature>
<evidence type="ECO:0000256" key="3">
    <source>
        <dbReference type="ARBA" id="ARBA00022449"/>
    </source>
</evidence>
<keyword evidence="2" id="KW-0813">Transport</keyword>
<dbReference type="RefSeq" id="WP_076322815.1">
    <property type="nucleotide sequence ID" value="NZ_MRTF01000004.1"/>
</dbReference>
<keyword evidence="6 10" id="KW-1133">Transmembrane helix</keyword>
<keyword evidence="4" id="KW-1003">Cell membrane</keyword>